<evidence type="ECO:0000313" key="1">
    <source>
        <dbReference type="EMBL" id="SFC70809.1"/>
    </source>
</evidence>
<dbReference type="RefSeq" id="WP_091514193.1">
    <property type="nucleotide sequence ID" value="NZ_FOLE01000008.1"/>
</dbReference>
<evidence type="ECO:0000313" key="2">
    <source>
        <dbReference type="Proteomes" id="UP000199514"/>
    </source>
</evidence>
<sequence>MDAEKIKEEYKGLKRNGKTGLTNDFCQRFNYKDGESLRARLRGDLEFLTVHIEYLAKTIPLYKPANQNEIVADGSTK</sequence>
<dbReference type="STRING" id="927664.SAMN05421780_108170"/>
<gene>
    <name evidence="1" type="ORF">SAMN05421780_108170</name>
</gene>
<dbReference type="EMBL" id="FOLE01000008">
    <property type="protein sequence ID" value="SFC70809.1"/>
    <property type="molecule type" value="Genomic_DNA"/>
</dbReference>
<reference evidence="1 2" key="1">
    <citation type="submission" date="2016-10" db="EMBL/GenBank/DDBJ databases">
        <authorList>
            <person name="de Groot N.N."/>
        </authorList>
    </citation>
    <scope>NUCLEOTIDE SEQUENCE [LARGE SCALE GENOMIC DNA]</scope>
    <source>
        <strain evidence="1 2">DSM 6793</strain>
    </source>
</reference>
<accession>A0A1I1LCQ7</accession>
<protein>
    <submittedName>
        <fullName evidence="1">Uncharacterized protein</fullName>
    </submittedName>
</protein>
<dbReference type="AlphaFoldDB" id="A0A1I1LCQ7"/>
<proteinExistence type="predicted"/>
<dbReference type="Proteomes" id="UP000199514">
    <property type="component" value="Unassembled WGS sequence"/>
</dbReference>
<organism evidence="1 2">
    <name type="scientific">Flexibacter flexilis DSM 6793</name>
    <dbReference type="NCBI Taxonomy" id="927664"/>
    <lineage>
        <taxon>Bacteria</taxon>
        <taxon>Pseudomonadati</taxon>
        <taxon>Bacteroidota</taxon>
        <taxon>Cytophagia</taxon>
        <taxon>Cytophagales</taxon>
        <taxon>Flexibacteraceae</taxon>
        <taxon>Flexibacter</taxon>
    </lineage>
</organism>
<keyword evidence="2" id="KW-1185">Reference proteome</keyword>
<name>A0A1I1LCQ7_9BACT</name>